<dbReference type="Proteomes" id="UP000005204">
    <property type="component" value="Unassembled WGS sequence"/>
</dbReference>
<feature type="transmembrane region" description="Helical" evidence="1">
    <location>
        <begin position="49"/>
        <end position="70"/>
    </location>
</feature>
<reference evidence="3" key="1">
    <citation type="journal article" date="2008" name="Insect Biochem. Mol. Biol.">
        <title>The genome of a lepidopteran model insect, the silkworm Bombyx mori.</title>
        <authorList>
            <consortium name="International Silkworm Genome Consortium"/>
        </authorList>
    </citation>
    <scope>NUCLEOTIDE SEQUENCE [LARGE SCALE GENOMIC DNA]</scope>
    <source>
        <strain evidence="3">p50T</strain>
    </source>
</reference>
<evidence type="ECO:0000313" key="3">
    <source>
        <dbReference type="Proteomes" id="UP000005204"/>
    </source>
</evidence>
<dbReference type="KEGG" id="bmor:101736861"/>
<feature type="transmembrane region" description="Helical" evidence="1">
    <location>
        <begin position="20"/>
        <end position="43"/>
    </location>
</feature>
<keyword evidence="1" id="KW-0812">Transmembrane</keyword>
<dbReference type="GeneID" id="101736861"/>
<dbReference type="CTD" id="34260"/>
<dbReference type="AlphaFoldDB" id="A0A8R1WNX7"/>
<keyword evidence="1" id="KW-0472">Membrane</keyword>
<reference evidence="2" key="2">
    <citation type="submission" date="2022-06" db="UniProtKB">
        <authorList>
            <consortium name="EnsemblMetazoa"/>
        </authorList>
    </citation>
    <scope>IDENTIFICATION</scope>
    <source>
        <strain evidence="2">p50T (Dazao)</strain>
    </source>
</reference>
<feature type="transmembrane region" description="Helical" evidence="1">
    <location>
        <begin position="106"/>
        <end position="128"/>
    </location>
</feature>
<accession>A0A8R1WNX7</accession>
<dbReference type="RefSeq" id="XP_004932555.1">
    <property type="nucleotide sequence ID" value="XM_004932498.4"/>
</dbReference>
<sequence length="138" mass="15942">MSDMIINDSVPVDKKWSELIRYNIFIMKLVEFVMSMILMILPFILSDAGIMHCLAVAPTLIMSLMFIILYLVDQVHDMAEQLYLAIQITLNTIALIAVFLRKYPASALYGLFYCHLLIALCIDQYYVFKERGCTLFKD</sequence>
<dbReference type="EnsemblMetazoa" id="XM_004932498.3">
    <property type="protein sequence ID" value="XP_004932555.1"/>
    <property type="gene ID" value="LOC101736861"/>
</dbReference>
<keyword evidence="1" id="KW-1133">Transmembrane helix</keyword>
<feature type="transmembrane region" description="Helical" evidence="1">
    <location>
        <begin position="82"/>
        <end position="100"/>
    </location>
</feature>
<evidence type="ECO:0000256" key="1">
    <source>
        <dbReference type="SAM" id="Phobius"/>
    </source>
</evidence>
<name>A0A8R1WNX7_BOMMO</name>
<evidence type="ECO:0000313" key="2">
    <source>
        <dbReference type="EnsemblMetazoa" id="XP_004932555.1"/>
    </source>
</evidence>
<proteinExistence type="predicted"/>
<keyword evidence="3" id="KW-1185">Reference proteome</keyword>
<protein>
    <submittedName>
        <fullName evidence="2">Uncharacterized protein</fullName>
    </submittedName>
</protein>
<organism evidence="2 3">
    <name type="scientific">Bombyx mori</name>
    <name type="common">Silk moth</name>
    <dbReference type="NCBI Taxonomy" id="7091"/>
    <lineage>
        <taxon>Eukaryota</taxon>
        <taxon>Metazoa</taxon>
        <taxon>Ecdysozoa</taxon>
        <taxon>Arthropoda</taxon>
        <taxon>Hexapoda</taxon>
        <taxon>Insecta</taxon>
        <taxon>Pterygota</taxon>
        <taxon>Neoptera</taxon>
        <taxon>Endopterygota</taxon>
        <taxon>Lepidoptera</taxon>
        <taxon>Glossata</taxon>
        <taxon>Ditrysia</taxon>
        <taxon>Bombycoidea</taxon>
        <taxon>Bombycidae</taxon>
        <taxon>Bombycinae</taxon>
        <taxon>Bombyx</taxon>
    </lineage>
</organism>